<evidence type="ECO:0000313" key="12">
    <source>
        <dbReference type="Proteomes" id="UP001200145"/>
    </source>
</evidence>
<dbReference type="InterPro" id="IPR036108">
    <property type="entry name" value="4pyrrol_syn_uPrphyn_synt_sf"/>
</dbReference>
<comment type="similarity">
    <text evidence="2 9">Belongs to the uroporphyrinogen-III synthase family.</text>
</comment>
<dbReference type="Pfam" id="PF02602">
    <property type="entry name" value="HEM4"/>
    <property type="match status" value="1"/>
</dbReference>
<sequence>MAIETHTILPRLLTTRPLADATILEAKKRGVEISTLSFIDTAPIHTAEIIEEIQAALLMSTTVVFTSMNAVESVVEIMQDQQPDWQIYCIGQTTKSLIEKYFGEERIIGTADNAVALADRIIEDELSDEVIFFCGDQRRPELPDMLFAAGILVTEIVVYETIPVHHKLNQSFAGVLFYSPSAVESFFVNNKLDPRTLVFAIGDTTATTIRKFCSNKIILADKPGKEGLAKKAIDILALN</sequence>
<dbReference type="EMBL" id="JAKEVY010000005">
    <property type="protein sequence ID" value="MCF1716494.1"/>
    <property type="molecule type" value="Genomic_DNA"/>
</dbReference>
<evidence type="ECO:0000256" key="1">
    <source>
        <dbReference type="ARBA" id="ARBA00004772"/>
    </source>
</evidence>
<evidence type="ECO:0000256" key="9">
    <source>
        <dbReference type="RuleBase" id="RU366031"/>
    </source>
</evidence>
<evidence type="ECO:0000256" key="7">
    <source>
        <dbReference type="ARBA" id="ARBA00040167"/>
    </source>
</evidence>
<comment type="function">
    <text evidence="6 9">Catalyzes cyclization of the linear tetrapyrrole, hydroxymethylbilane, to the macrocyclic uroporphyrinogen III.</text>
</comment>
<protein>
    <recommendedName>
        <fullName evidence="7 9">Uroporphyrinogen-III synthase</fullName>
        <ecNumber evidence="3 9">4.2.1.75</ecNumber>
    </recommendedName>
</protein>
<comment type="catalytic activity">
    <reaction evidence="8 9">
        <text>hydroxymethylbilane = uroporphyrinogen III + H2O</text>
        <dbReference type="Rhea" id="RHEA:18965"/>
        <dbReference type="ChEBI" id="CHEBI:15377"/>
        <dbReference type="ChEBI" id="CHEBI:57308"/>
        <dbReference type="ChEBI" id="CHEBI:57845"/>
        <dbReference type="EC" id="4.2.1.75"/>
    </reaction>
</comment>
<dbReference type="Gene3D" id="3.40.50.10090">
    <property type="match status" value="2"/>
</dbReference>
<evidence type="ECO:0000256" key="3">
    <source>
        <dbReference type="ARBA" id="ARBA00013109"/>
    </source>
</evidence>
<dbReference type="SUPFAM" id="SSF69618">
    <property type="entry name" value="HemD-like"/>
    <property type="match status" value="1"/>
</dbReference>
<evidence type="ECO:0000256" key="6">
    <source>
        <dbReference type="ARBA" id="ARBA00037589"/>
    </source>
</evidence>
<dbReference type="Proteomes" id="UP001200145">
    <property type="component" value="Unassembled WGS sequence"/>
</dbReference>
<dbReference type="InterPro" id="IPR039793">
    <property type="entry name" value="UROS/Hem4"/>
</dbReference>
<evidence type="ECO:0000256" key="5">
    <source>
        <dbReference type="ARBA" id="ARBA00023244"/>
    </source>
</evidence>
<reference evidence="11 12" key="1">
    <citation type="submission" date="2022-01" db="EMBL/GenBank/DDBJ databases">
        <title>Flavihumibacter sp. nov., isolated from sediment of a river.</title>
        <authorList>
            <person name="Liu H."/>
        </authorList>
    </citation>
    <scope>NUCLEOTIDE SEQUENCE [LARGE SCALE GENOMIC DNA]</scope>
    <source>
        <strain evidence="11 12">RY-1</strain>
    </source>
</reference>
<proteinExistence type="inferred from homology"/>
<comment type="pathway">
    <text evidence="1 9">Porphyrin-containing compound metabolism; protoporphyrin-IX biosynthesis; coproporphyrinogen-III from 5-aminolevulinate: step 3/4.</text>
</comment>
<dbReference type="EC" id="4.2.1.75" evidence="3 9"/>
<accession>A0ABS9BMQ3</accession>
<dbReference type="RefSeq" id="WP_234867751.1">
    <property type="nucleotide sequence ID" value="NZ_JAKEVY010000005.1"/>
</dbReference>
<evidence type="ECO:0000256" key="8">
    <source>
        <dbReference type="ARBA" id="ARBA00048617"/>
    </source>
</evidence>
<dbReference type="PANTHER" id="PTHR38042">
    <property type="entry name" value="UROPORPHYRINOGEN-III SYNTHASE, CHLOROPLASTIC"/>
    <property type="match status" value="1"/>
</dbReference>
<organism evidence="11 12">
    <name type="scientific">Flavihumibacter fluminis</name>
    <dbReference type="NCBI Taxonomy" id="2909236"/>
    <lineage>
        <taxon>Bacteria</taxon>
        <taxon>Pseudomonadati</taxon>
        <taxon>Bacteroidota</taxon>
        <taxon>Chitinophagia</taxon>
        <taxon>Chitinophagales</taxon>
        <taxon>Chitinophagaceae</taxon>
        <taxon>Flavihumibacter</taxon>
    </lineage>
</organism>
<dbReference type="PANTHER" id="PTHR38042:SF1">
    <property type="entry name" value="UROPORPHYRINOGEN-III SYNTHASE, CHLOROPLASTIC"/>
    <property type="match status" value="1"/>
</dbReference>
<evidence type="ECO:0000256" key="2">
    <source>
        <dbReference type="ARBA" id="ARBA00008133"/>
    </source>
</evidence>
<evidence type="ECO:0000313" key="11">
    <source>
        <dbReference type="EMBL" id="MCF1716494.1"/>
    </source>
</evidence>
<dbReference type="InterPro" id="IPR003754">
    <property type="entry name" value="4pyrrol_synth_uPrphyn_synth"/>
</dbReference>
<comment type="caution">
    <text evidence="11">The sequence shown here is derived from an EMBL/GenBank/DDBJ whole genome shotgun (WGS) entry which is preliminary data.</text>
</comment>
<dbReference type="CDD" id="cd06578">
    <property type="entry name" value="HemD"/>
    <property type="match status" value="1"/>
</dbReference>
<feature type="domain" description="Tetrapyrrole biosynthesis uroporphyrinogen III synthase" evidence="10">
    <location>
        <begin position="26"/>
        <end position="229"/>
    </location>
</feature>
<keyword evidence="12" id="KW-1185">Reference proteome</keyword>
<keyword evidence="5 9" id="KW-0627">Porphyrin biosynthesis</keyword>
<keyword evidence="4 9" id="KW-0456">Lyase</keyword>
<gene>
    <name evidence="11" type="ORF">L0U88_17770</name>
</gene>
<name>A0ABS9BMQ3_9BACT</name>
<evidence type="ECO:0000259" key="10">
    <source>
        <dbReference type="Pfam" id="PF02602"/>
    </source>
</evidence>
<evidence type="ECO:0000256" key="4">
    <source>
        <dbReference type="ARBA" id="ARBA00023239"/>
    </source>
</evidence>